<evidence type="ECO:0000256" key="1">
    <source>
        <dbReference type="SAM" id="MobiDB-lite"/>
    </source>
</evidence>
<comment type="caution">
    <text evidence="2">The sequence shown here is derived from an EMBL/GenBank/DDBJ whole genome shotgun (WGS) entry which is preliminary data.</text>
</comment>
<feature type="compositionally biased region" description="Basic and acidic residues" evidence="1">
    <location>
        <begin position="498"/>
        <end position="532"/>
    </location>
</feature>
<feature type="compositionally biased region" description="Polar residues" evidence="1">
    <location>
        <begin position="533"/>
        <end position="569"/>
    </location>
</feature>
<feature type="compositionally biased region" description="Polar residues" evidence="1">
    <location>
        <begin position="287"/>
        <end position="299"/>
    </location>
</feature>
<feature type="compositionally biased region" description="Acidic residues" evidence="1">
    <location>
        <begin position="327"/>
        <end position="336"/>
    </location>
</feature>
<feature type="compositionally biased region" description="Basic and acidic residues" evidence="1">
    <location>
        <begin position="394"/>
        <end position="435"/>
    </location>
</feature>
<keyword evidence="3" id="KW-1185">Reference proteome</keyword>
<dbReference type="AlphaFoldDB" id="A0A7I8VD79"/>
<feature type="compositionally biased region" description="Basic and acidic residues" evidence="1">
    <location>
        <begin position="303"/>
        <end position="315"/>
    </location>
</feature>
<dbReference type="EMBL" id="CAJFCJ010000004">
    <property type="protein sequence ID" value="CAD5113620.1"/>
    <property type="molecule type" value="Genomic_DNA"/>
</dbReference>
<organism evidence="2 3">
    <name type="scientific">Dimorphilus gyrociliatus</name>
    <dbReference type="NCBI Taxonomy" id="2664684"/>
    <lineage>
        <taxon>Eukaryota</taxon>
        <taxon>Metazoa</taxon>
        <taxon>Spiralia</taxon>
        <taxon>Lophotrochozoa</taxon>
        <taxon>Annelida</taxon>
        <taxon>Polychaeta</taxon>
        <taxon>Polychaeta incertae sedis</taxon>
        <taxon>Dinophilidae</taxon>
        <taxon>Dimorphilus</taxon>
    </lineage>
</organism>
<evidence type="ECO:0000313" key="2">
    <source>
        <dbReference type="EMBL" id="CAD5113620.1"/>
    </source>
</evidence>
<feature type="compositionally biased region" description="Acidic residues" evidence="1">
    <location>
        <begin position="436"/>
        <end position="455"/>
    </location>
</feature>
<gene>
    <name evidence="2" type="ORF">DGYR_LOCUS2578</name>
</gene>
<feature type="region of interest" description="Disordered" evidence="1">
    <location>
        <begin position="278"/>
        <end position="601"/>
    </location>
</feature>
<proteinExistence type="predicted"/>
<feature type="compositionally biased region" description="Basic and acidic residues" evidence="1">
    <location>
        <begin position="456"/>
        <end position="468"/>
    </location>
</feature>
<feature type="compositionally biased region" description="Acidic residues" evidence="1">
    <location>
        <begin position="573"/>
        <end position="591"/>
    </location>
</feature>
<feature type="compositionally biased region" description="Acidic residues" evidence="1">
    <location>
        <begin position="359"/>
        <end position="379"/>
    </location>
</feature>
<feature type="compositionally biased region" description="Polar residues" evidence="1">
    <location>
        <begin position="487"/>
        <end position="496"/>
    </location>
</feature>
<dbReference type="Proteomes" id="UP000549394">
    <property type="component" value="Unassembled WGS sequence"/>
</dbReference>
<evidence type="ECO:0000313" key="3">
    <source>
        <dbReference type="Proteomes" id="UP000549394"/>
    </source>
</evidence>
<sequence length="601" mass="67973">MPSSEDFKLEILVNKQPIHEYVDNKTGKVFVESNLYSPISYLQKITEKIEGQTVTQNVPVTPYEIRLTTSNKARGQYFRIMVDGMKIKGMSITPGKEKYVTGFRDGNKVRELLFSLPNMSEHKDRMTNVNRSEIGTISVECWKGVLRARIEDKRNPLKFTQATKKDAYLVTKGQSLLPTSCAGKTIEKKKDTRSVDKWSLEKKMSTLTVHYRMANELSAIGFTVAGGNINAPDVKEKRISDPERKRPLTAVIDLTGDDIIEEKVRKIDVINIENEKNQTRPNRNKKNGVNNTVINSQTMVKIENSEKRDCSDKLKSVPTEKATQNEDIAEDSEEEVSTLIENNSKSESENNSSLSNHEEDMDTEEESNEDEEQAEENDKEETLAKSNDGGEQTDVNKKDKQSEANEEQQSKAEVNQKSEVKEDPQNETREDQQDETKEEDQLDETEGDQQSEENNEEKQIAISDKEEKTEELENIEESNTTKEDDPSSQSLQNEETANGEKEKEKCTGDKEKNSVGNIDNKHTMENIDKEADGNQSNSESFDTQKQESQNESFANVDTSQNVHSVSQFKAINEDSDSEDNYVLSEPDEDGDLMSTSSTVMG</sequence>
<protein>
    <submittedName>
        <fullName evidence="2">DgyrCDS2783</fullName>
    </submittedName>
</protein>
<dbReference type="OrthoDB" id="5983726at2759"/>
<feature type="compositionally biased region" description="Low complexity" evidence="1">
    <location>
        <begin position="341"/>
        <end position="355"/>
    </location>
</feature>
<reference evidence="2 3" key="1">
    <citation type="submission" date="2020-08" db="EMBL/GenBank/DDBJ databases">
        <authorList>
            <person name="Hejnol A."/>
        </authorList>
    </citation>
    <scope>NUCLEOTIDE SEQUENCE [LARGE SCALE GENOMIC DNA]</scope>
</reference>
<name>A0A7I8VD79_9ANNE</name>
<accession>A0A7I8VD79</accession>